<evidence type="ECO:0000313" key="3">
    <source>
        <dbReference type="EMBL" id="KAK2994057.1"/>
    </source>
</evidence>
<dbReference type="GO" id="GO:0006508">
    <property type="term" value="P:proteolysis"/>
    <property type="evidence" value="ECO:0007669"/>
    <property type="project" value="InterPro"/>
</dbReference>
<dbReference type="InterPro" id="IPR001563">
    <property type="entry name" value="Peptidase_S10"/>
</dbReference>
<keyword evidence="2" id="KW-0472">Membrane</keyword>
<comment type="similarity">
    <text evidence="1">Belongs to the peptidase S10 family.</text>
</comment>
<organism evidence="3 4">
    <name type="scientific">Escallonia rubra</name>
    <dbReference type="NCBI Taxonomy" id="112253"/>
    <lineage>
        <taxon>Eukaryota</taxon>
        <taxon>Viridiplantae</taxon>
        <taxon>Streptophyta</taxon>
        <taxon>Embryophyta</taxon>
        <taxon>Tracheophyta</taxon>
        <taxon>Spermatophyta</taxon>
        <taxon>Magnoliopsida</taxon>
        <taxon>eudicotyledons</taxon>
        <taxon>Gunneridae</taxon>
        <taxon>Pentapetalae</taxon>
        <taxon>asterids</taxon>
        <taxon>campanulids</taxon>
        <taxon>Escalloniales</taxon>
        <taxon>Escalloniaceae</taxon>
        <taxon>Escallonia</taxon>
    </lineage>
</organism>
<protein>
    <submittedName>
        <fullName evidence="3">Uncharacterized protein</fullName>
    </submittedName>
</protein>
<dbReference type="EMBL" id="JAVXUO010000244">
    <property type="protein sequence ID" value="KAK2994057.1"/>
    <property type="molecule type" value="Genomic_DNA"/>
</dbReference>
<comment type="caution">
    <text evidence="3">The sequence shown here is derived from an EMBL/GenBank/DDBJ whole genome shotgun (WGS) entry which is preliminary data.</text>
</comment>
<proteinExistence type="inferred from homology"/>
<accession>A0AA88RR46</accession>
<keyword evidence="2" id="KW-1133">Transmembrane helix</keyword>
<evidence type="ECO:0000256" key="1">
    <source>
        <dbReference type="ARBA" id="ARBA00009431"/>
    </source>
</evidence>
<keyword evidence="2" id="KW-0812">Transmembrane</keyword>
<sequence>MRDVVNFLGKFCTCFVQEEVAVAAAVRIIVCNWLVAPTAYNFLATSIIFFHLIIGDQGMIMPKMLNLSHQNTRHAYIEFTEIAIVGEPSPSLITTITMDEGFLIRRFRKEAKRVRGMRDVVNFLGKFCTCFVQEEIAVAAAVRIIVCNWLVAPIAYNFLATSIIFFVEEANMLYLETPIGVGFSYTTETSTYVPVTLLYAMARFFSSIGLEQYIEARARRKKILNIKRYGTPTSAPRLRNPRSQQTKAIENKIHGPSTLGYVFQDQ</sequence>
<dbReference type="Gene3D" id="3.40.50.1820">
    <property type="entry name" value="alpha/beta hydrolase"/>
    <property type="match status" value="1"/>
</dbReference>
<evidence type="ECO:0000313" key="4">
    <source>
        <dbReference type="Proteomes" id="UP001187471"/>
    </source>
</evidence>
<reference evidence="3" key="1">
    <citation type="submission" date="2022-12" db="EMBL/GenBank/DDBJ databases">
        <title>Draft genome assemblies for two species of Escallonia (Escalloniales).</title>
        <authorList>
            <person name="Chanderbali A."/>
            <person name="Dervinis C."/>
            <person name="Anghel I."/>
            <person name="Soltis D."/>
            <person name="Soltis P."/>
            <person name="Zapata F."/>
        </authorList>
    </citation>
    <scope>NUCLEOTIDE SEQUENCE</scope>
    <source>
        <strain evidence="3">UCBG92.1500</strain>
        <tissue evidence="3">Leaf</tissue>
    </source>
</reference>
<evidence type="ECO:0000256" key="2">
    <source>
        <dbReference type="SAM" id="Phobius"/>
    </source>
</evidence>
<dbReference type="Pfam" id="PF00450">
    <property type="entry name" value="Peptidase_S10"/>
    <property type="match status" value="1"/>
</dbReference>
<gene>
    <name evidence="3" type="ORF">RJ640_010686</name>
</gene>
<feature type="transmembrane region" description="Helical" evidence="2">
    <location>
        <begin position="192"/>
        <end position="214"/>
    </location>
</feature>
<dbReference type="AlphaFoldDB" id="A0AA88RR46"/>
<dbReference type="GO" id="GO:0004185">
    <property type="term" value="F:serine-type carboxypeptidase activity"/>
    <property type="evidence" value="ECO:0007669"/>
    <property type="project" value="InterPro"/>
</dbReference>
<feature type="transmembrane region" description="Helical" evidence="2">
    <location>
        <begin position="146"/>
        <end position="167"/>
    </location>
</feature>
<feature type="transmembrane region" description="Helical" evidence="2">
    <location>
        <begin position="33"/>
        <end position="54"/>
    </location>
</feature>
<name>A0AA88RR46_9ASTE</name>
<dbReference type="InterPro" id="IPR029058">
    <property type="entry name" value="AB_hydrolase_fold"/>
</dbReference>
<dbReference type="Proteomes" id="UP001187471">
    <property type="component" value="Unassembled WGS sequence"/>
</dbReference>
<keyword evidence="4" id="KW-1185">Reference proteome</keyword>